<dbReference type="GeneID" id="7445559"/>
<dbReference type="OMA" id="CSIESAN"/>
<dbReference type="PROSITE" id="PS51257">
    <property type="entry name" value="PROKAR_LIPOPROTEIN"/>
    <property type="match status" value="1"/>
</dbReference>
<dbReference type="EMBL" id="CM000644">
    <property type="protein sequence ID" value="EED90838.1"/>
    <property type="molecule type" value="Genomic_DNA"/>
</dbReference>
<dbReference type="PaxDb" id="35128-Thaps23718"/>
<dbReference type="KEGG" id="tps:THAPSDRAFT_23718"/>
<feature type="signal peptide" evidence="1">
    <location>
        <begin position="1"/>
        <end position="27"/>
    </location>
</feature>
<keyword evidence="3" id="KW-1185">Reference proteome</keyword>
<reference evidence="2 3" key="1">
    <citation type="journal article" date="2004" name="Science">
        <title>The genome of the diatom Thalassiosira pseudonana: ecology, evolution, and metabolism.</title>
        <authorList>
            <person name="Armbrust E.V."/>
            <person name="Berges J.A."/>
            <person name="Bowler C."/>
            <person name="Green B.R."/>
            <person name="Martinez D."/>
            <person name="Putnam N.H."/>
            <person name="Zhou S."/>
            <person name="Allen A.E."/>
            <person name="Apt K.E."/>
            <person name="Bechner M."/>
            <person name="Brzezinski M.A."/>
            <person name="Chaal B.K."/>
            <person name="Chiovitti A."/>
            <person name="Davis A.K."/>
            <person name="Demarest M.S."/>
            <person name="Detter J.C."/>
            <person name="Glavina T."/>
            <person name="Goodstein D."/>
            <person name="Hadi M.Z."/>
            <person name="Hellsten U."/>
            <person name="Hildebrand M."/>
            <person name="Jenkins B.D."/>
            <person name="Jurka J."/>
            <person name="Kapitonov V.V."/>
            <person name="Kroger N."/>
            <person name="Lau W.W."/>
            <person name="Lane T.W."/>
            <person name="Larimer F.W."/>
            <person name="Lippmeier J.C."/>
            <person name="Lucas S."/>
            <person name="Medina M."/>
            <person name="Montsant A."/>
            <person name="Obornik M."/>
            <person name="Parker M.S."/>
            <person name="Palenik B."/>
            <person name="Pazour G.J."/>
            <person name="Richardson P.M."/>
            <person name="Rynearson T.A."/>
            <person name="Saito M.A."/>
            <person name="Schwartz D.C."/>
            <person name="Thamatrakoln K."/>
            <person name="Valentin K."/>
            <person name="Vardi A."/>
            <person name="Wilkerson F.P."/>
            <person name="Rokhsar D.S."/>
        </authorList>
    </citation>
    <scope>NUCLEOTIDE SEQUENCE [LARGE SCALE GENOMIC DNA]</scope>
    <source>
        <strain evidence="2 3">CCMP1335</strain>
    </source>
</reference>
<sequence length="285" mass="31762">MKPTRIASDMSHFILFLATACLSTINAFQTATHASLPMKIESLPKKEIFQRLGSSAKSKQYKLHNEHEVVCPLTNSHQGVLCTTSSSSTYLPNGFDFDNAENIADNNELVSQAILAGSLAASVRNRDKLSDSLYFLPYVITLVESFMAEEVSYMWQDGLMLSDASNAIFCSIESANGIAETAMQQQGGADMIFNSAGLETNEILVDLSEEDHDVMMYACNTQMDKQCATSDVYLIPRIRDKNSKLWRFTIEYKVATLNLSQIRSFGDRESTTPLIPPVWLKDDCY</sequence>
<dbReference type="InParanoid" id="B8C6P0"/>
<dbReference type="Proteomes" id="UP000001449">
    <property type="component" value="Chromosome 8"/>
</dbReference>
<protein>
    <submittedName>
        <fullName evidence="2">Uncharacterized protein</fullName>
    </submittedName>
</protein>
<gene>
    <name evidence="2" type="ORF">THAPSDRAFT_23718</name>
</gene>
<feature type="chain" id="PRO_5002869514" evidence="1">
    <location>
        <begin position="28"/>
        <end position="285"/>
    </location>
</feature>
<evidence type="ECO:0000313" key="2">
    <source>
        <dbReference type="EMBL" id="EED90838.1"/>
    </source>
</evidence>
<accession>B8C6P0</accession>
<name>B8C6P0_THAPS</name>
<proteinExistence type="predicted"/>
<keyword evidence="1" id="KW-0732">Signal</keyword>
<evidence type="ECO:0000256" key="1">
    <source>
        <dbReference type="SAM" id="SignalP"/>
    </source>
</evidence>
<evidence type="ECO:0000313" key="3">
    <source>
        <dbReference type="Proteomes" id="UP000001449"/>
    </source>
</evidence>
<dbReference type="RefSeq" id="XP_002291987.1">
    <property type="nucleotide sequence ID" value="XM_002291951.1"/>
</dbReference>
<dbReference type="eggNOG" id="ENOG502T82J">
    <property type="taxonomic scope" value="Eukaryota"/>
</dbReference>
<reference evidence="2 3" key="2">
    <citation type="journal article" date="2008" name="Nature">
        <title>The Phaeodactylum genome reveals the evolutionary history of diatom genomes.</title>
        <authorList>
            <person name="Bowler C."/>
            <person name="Allen A.E."/>
            <person name="Badger J.H."/>
            <person name="Grimwood J."/>
            <person name="Jabbari K."/>
            <person name="Kuo A."/>
            <person name="Maheswari U."/>
            <person name="Martens C."/>
            <person name="Maumus F."/>
            <person name="Otillar R.P."/>
            <person name="Rayko E."/>
            <person name="Salamov A."/>
            <person name="Vandepoele K."/>
            <person name="Beszteri B."/>
            <person name="Gruber A."/>
            <person name="Heijde M."/>
            <person name="Katinka M."/>
            <person name="Mock T."/>
            <person name="Valentin K."/>
            <person name="Verret F."/>
            <person name="Berges J.A."/>
            <person name="Brownlee C."/>
            <person name="Cadoret J.P."/>
            <person name="Chiovitti A."/>
            <person name="Choi C.J."/>
            <person name="Coesel S."/>
            <person name="De Martino A."/>
            <person name="Detter J.C."/>
            <person name="Durkin C."/>
            <person name="Falciatore A."/>
            <person name="Fournet J."/>
            <person name="Haruta M."/>
            <person name="Huysman M.J."/>
            <person name="Jenkins B.D."/>
            <person name="Jiroutova K."/>
            <person name="Jorgensen R.E."/>
            <person name="Joubert Y."/>
            <person name="Kaplan A."/>
            <person name="Kroger N."/>
            <person name="Kroth P.G."/>
            <person name="La Roche J."/>
            <person name="Lindquist E."/>
            <person name="Lommer M."/>
            <person name="Martin-Jezequel V."/>
            <person name="Lopez P.J."/>
            <person name="Lucas S."/>
            <person name="Mangogna M."/>
            <person name="McGinnis K."/>
            <person name="Medlin L.K."/>
            <person name="Montsant A."/>
            <person name="Oudot-Le Secq M.P."/>
            <person name="Napoli C."/>
            <person name="Obornik M."/>
            <person name="Parker M.S."/>
            <person name="Petit J.L."/>
            <person name="Porcel B.M."/>
            <person name="Poulsen N."/>
            <person name="Robison M."/>
            <person name="Rychlewski L."/>
            <person name="Rynearson T.A."/>
            <person name="Schmutz J."/>
            <person name="Shapiro H."/>
            <person name="Siaut M."/>
            <person name="Stanley M."/>
            <person name="Sussman M.R."/>
            <person name="Taylor A.R."/>
            <person name="Vardi A."/>
            <person name="von Dassow P."/>
            <person name="Vyverman W."/>
            <person name="Willis A."/>
            <person name="Wyrwicz L.S."/>
            <person name="Rokhsar D.S."/>
            <person name="Weissenbach J."/>
            <person name="Armbrust E.V."/>
            <person name="Green B.R."/>
            <person name="Van de Peer Y."/>
            <person name="Grigoriev I.V."/>
        </authorList>
    </citation>
    <scope>NUCLEOTIDE SEQUENCE [LARGE SCALE GENOMIC DNA]</scope>
    <source>
        <strain evidence="2 3">CCMP1335</strain>
    </source>
</reference>
<dbReference type="HOGENOM" id="CLU_978223_0_0_1"/>
<dbReference type="AlphaFoldDB" id="B8C6P0"/>
<organism evidence="2 3">
    <name type="scientific">Thalassiosira pseudonana</name>
    <name type="common">Marine diatom</name>
    <name type="synonym">Cyclotella nana</name>
    <dbReference type="NCBI Taxonomy" id="35128"/>
    <lineage>
        <taxon>Eukaryota</taxon>
        <taxon>Sar</taxon>
        <taxon>Stramenopiles</taxon>
        <taxon>Ochrophyta</taxon>
        <taxon>Bacillariophyta</taxon>
        <taxon>Coscinodiscophyceae</taxon>
        <taxon>Thalassiosirophycidae</taxon>
        <taxon>Thalassiosirales</taxon>
        <taxon>Thalassiosiraceae</taxon>
        <taxon>Thalassiosira</taxon>
    </lineage>
</organism>